<evidence type="ECO:0000313" key="2">
    <source>
        <dbReference type="Proteomes" id="UP001281003"/>
    </source>
</evidence>
<sequence>MASFQDMVGSGVSCRAVEIFATGGSRQLMQQLELSFVWKDDPIRHIDRVGSAMDRLFRSDRWEVFSRVHMLVDQCPHGRCHFVVPRCMMPQLHTVAREGSEVVVLDGVPGVSCSFPRPPKPTIRTIVSHGHIGEVQKGGSATHTCRRLAAVFIAEQQYSRLEASWTAVHLHPRGQRNMPREKTLHKAQEGWGWRFVGQMIVSGMGVAINVPKPGEEKRKVMKADMKRNQWRLEVGGPRQACSPSNDREQYEKCGHDGYLSTVPTPATNNKKQDVSAMIVPEENDGLERSRRAYKMEGLNRQVWGSSDPTGLQNPPWLSAIVFDAPRLGGDVVDNSSLNPVVYAKIVPDHQHSWVQRATTQRPAVLQGIAVCFPRHFRIELDQGYSSRRRNVFKFQAYR</sequence>
<evidence type="ECO:0000313" key="1">
    <source>
        <dbReference type="EMBL" id="KAK3402856.1"/>
    </source>
</evidence>
<gene>
    <name evidence="1" type="ORF">B0T20DRAFT_388534</name>
</gene>
<reference evidence="1" key="1">
    <citation type="journal article" date="2023" name="Mol. Phylogenet. Evol.">
        <title>Genome-scale phylogeny and comparative genomics of the fungal order Sordariales.</title>
        <authorList>
            <person name="Hensen N."/>
            <person name="Bonometti L."/>
            <person name="Westerberg I."/>
            <person name="Brannstrom I.O."/>
            <person name="Guillou S."/>
            <person name="Cros-Aarteil S."/>
            <person name="Calhoun S."/>
            <person name="Haridas S."/>
            <person name="Kuo A."/>
            <person name="Mondo S."/>
            <person name="Pangilinan J."/>
            <person name="Riley R."/>
            <person name="LaButti K."/>
            <person name="Andreopoulos B."/>
            <person name="Lipzen A."/>
            <person name="Chen C."/>
            <person name="Yan M."/>
            <person name="Daum C."/>
            <person name="Ng V."/>
            <person name="Clum A."/>
            <person name="Steindorff A."/>
            <person name="Ohm R.A."/>
            <person name="Martin F."/>
            <person name="Silar P."/>
            <person name="Natvig D.O."/>
            <person name="Lalanne C."/>
            <person name="Gautier V."/>
            <person name="Ament-Velasquez S.L."/>
            <person name="Kruys A."/>
            <person name="Hutchinson M.I."/>
            <person name="Powell A.J."/>
            <person name="Barry K."/>
            <person name="Miller A.N."/>
            <person name="Grigoriev I.V."/>
            <person name="Debuchy R."/>
            <person name="Gladieux P."/>
            <person name="Hiltunen Thoren M."/>
            <person name="Johannesson H."/>
        </authorList>
    </citation>
    <scope>NUCLEOTIDE SEQUENCE</scope>
    <source>
        <strain evidence="1">FGSC 1904</strain>
    </source>
</reference>
<keyword evidence="2" id="KW-1185">Reference proteome</keyword>
<name>A0AAE0PML7_SORBR</name>
<comment type="caution">
    <text evidence="1">The sequence shown here is derived from an EMBL/GenBank/DDBJ whole genome shotgun (WGS) entry which is preliminary data.</text>
</comment>
<dbReference type="EMBL" id="JAUTDP010000001">
    <property type="protein sequence ID" value="KAK3402856.1"/>
    <property type="molecule type" value="Genomic_DNA"/>
</dbReference>
<organism evidence="1 2">
    <name type="scientific">Sordaria brevicollis</name>
    <dbReference type="NCBI Taxonomy" id="83679"/>
    <lineage>
        <taxon>Eukaryota</taxon>
        <taxon>Fungi</taxon>
        <taxon>Dikarya</taxon>
        <taxon>Ascomycota</taxon>
        <taxon>Pezizomycotina</taxon>
        <taxon>Sordariomycetes</taxon>
        <taxon>Sordariomycetidae</taxon>
        <taxon>Sordariales</taxon>
        <taxon>Sordariaceae</taxon>
        <taxon>Sordaria</taxon>
    </lineage>
</organism>
<dbReference type="Proteomes" id="UP001281003">
    <property type="component" value="Unassembled WGS sequence"/>
</dbReference>
<accession>A0AAE0PML7</accession>
<dbReference type="AlphaFoldDB" id="A0AAE0PML7"/>
<reference evidence="1" key="2">
    <citation type="submission" date="2023-07" db="EMBL/GenBank/DDBJ databases">
        <authorList>
            <consortium name="Lawrence Berkeley National Laboratory"/>
            <person name="Haridas S."/>
            <person name="Hensen N."/>
            <person name="Bonometti L."/>
            <person name="Westerberg I."/>
            <person name="Brannstrom I.O."/>
            <person name="Guillou S."/>
            <person name="Cros-Aarteil S."/>
            <person name="Calhoun S."/>
            <person name="Kuo A."/>
            <person name="Mondo S."/>
            <person name="Pangilinan J."/>
            <person name="Riley R."/>
            <person name="LaButti K."/>
            <person name="Andreopoulos B."/>
            <person name="Lipzen A."/>
            <person name="Chen C."/>
            <person name="Yanf M."/>
            <person name="Daum C."/>
            <person name="Ng V."/>
            <person name="Clum A."/>
            <person name="Steindorff A."/>
            <person name="Ohm R."/>
            <person name="Martin F."/>
            <person name="Silar P."/>
            <person name="Natvig D."/>
            <person name="Lalanne C."/>
            <person name="Gautier V."/>
            <person name="Ament-velasquez S.L."/>
            <person name="Kruys A."/>
            <person name="Hutchinson M.I."/>
            <person name="Powell A.J."/>
            <person name="Barry K."/>
            <person name="Miller A.N."/>
            <person name="Grigoriev I.V."/>
            <person name="Debuchy R."/>
            <person name="Gladieux P."/>
            <person name="Thoren M.H."/>
            <person name="Johannesson H."/>
        </authorList>
    </citation>
    <scope>NUCLEOTIDE SEQUENCE</scope>
    <source>
        <strain evidence="1">FGSC 1904</strain>
    </source>
</reference>
<protein>
    <submittedName>
        <fullName evidence="1">Uncharacterized protein</fullName>
    </submittedName>
</protein>
<proteinExistence type="predicted"/>